<organism evidence="1 2">
    <name type="scientific">Tanacetum coccineum</name>
    <dbReference type="NCBI Taxonomy" id="301880"/>
    <lineage>
        <taxon>Eukaryota</taxon>
        <taxon>Viridiplantae</taxon>
        <taxon>Streptophyta</taxon>
        <taxon>Embryophyta</taxon>
        <taxon>Tracheophyta</taxon>
        <taxon>Spermatophyta</taxon>
        <taxon>Magnoliopsida</taxon>
        <taxon>eudicotyledons</taxon>
        <taxon>Gunneridae</taxon>
        <taxon>Pentapetalae</taxon>
        <taxon>asterids</taxon>
        <taxon>campanulids</taxon>
        <taxon>Asterales</taxon>
        <taxon>Asteraceae</taxon>
        <taxon>Asteroideae</taxon>
        <taxon>Anthemideae</taxon>
        <taxon>Anthemidinae</taxon>
        <taxon>Tanacetum</taxon>
    </lineage>
</organism>
<sequence>MEDISMYVALLVRWEATVLYWVSCYYKLVRGYHVYGIDVGVHWKTLGLTHDDTCWDVATTNSMDLLITTSLIIEQRVKVNQKARILELKRINHEKHCSDNLYAISLKEDTTYPCPKLHSASMKERSIRRIQMKPYAVFKYKSWNTLEYNNHGAYAKKRQYTVLISIRRID</sequence>
<keyword evidence="2" id="KW-1185">Reference proteome</keyword>
<name>A0ABQ5H5I7_9ASTR</name>
<proteinExistence type="predicted"/>
<evidence type="ECO:0000313" key="1">
    <source>
        <dbReference type="EMBL" id="GJT83056.1"/>
    </source>
</evidence>
<dbReference type="Proteomes" id="UP001151760">
    <property type="component" value="Unassembled WGS sequence"/>
</dbReference>
<reference evidence="1" key="2">
    <citation type="submission" date="2022-01" db="EMBL/GenBank/DDBJ databases">
        <authorList>
            <person name="Yamashiro T."/>
            <person name="Shiraishi A."/>
            <person name="Satake H."/>
            <person name="Nakayama K."/>
        </authorList>
    </citation>
    <scope>NUCLEOTIDE SEQUENCE</scope>
</reference>
<protein>
    <submittedName>
        <fullName evidence="1">Uncharacterized protein</fullName>
    </submittedName>
</protein>
<reference evidence="1" key="1">
    <citation type="journal article" date="2022" name="Int. J. Mol. Sci.">
        <title>Draft Genome of Tanacetum Coccineum: Genomic Comparison of Closely Related Tanacetum-Family Plants.</title>
        <authorList>
            <person name="Yamashiro T."/>
            <person name="Shiraishi A."/>
            <person name="Nakayama K."/>
            <person name="Satake H."/>
        </authorList>
    </citation>
    <scope>NUCLEOTIDE SEQUENCE</scope>
</reference>
<accession>A0ABQ5H5I7</accession>
<comment type="caution">
    <text evidence="1">The sequence shown here is derived from an EMBL/GenBank/DDBJ whole genome shotgun (WGS) entry which is preliminary data.</text>
</comment>
<gene>
    <name evidence="1" type="ORF">Tco_1057398</name>
</gene>
<dbReference type="EMBL" id="BQNB010019226">
    <property type="protein sequence ID" value="GJT83056.1"/>
    <property type="molecule type" value="Genomic_DNA"/>
</dbReference>
<evidence type="ECO:0000313" key="2">
    <source>
        <dbReference type="Proteomes" id="UP001151760"/>
    </source>
</evidence>